<dbReference type="GO" id="GO:0009318">
    <property type="term" value="C:exodeoxyribonuclease VII complex"/>
    <property type="evidence" value="ECO:0007669"/>
    <property type="project" value="InterPro"/>
</dbReference>
<dbReference type="GO" id="GO:0006308">
    <property type="term" value="P:DNA catabolic process"/>
    <property type="evidence" value="ECO:0007669"/>
    <property type="project" value="InterPro"/>
</dbReference>
<evidence type="ECO:0000256" key="2">
    <source>
        <dbReference type="ARBA" id="ARBA00022490"/>
    </source>
</evidence>
<sequence length="69" mass="7552">MSADEQTRSGFAAIRDRLDEIAAQVRDDAMPLDAALDLYDEAVKLGMKATELLETIEEGDHAESGEEAR</sequence>
<dbReference type="GO" id="GO:0008855">
    <property type="term" value="F:exodeoxyribonuclease VII activity"/>
    <property type="evidence" value="ECO:0007669"/>
    <property type="project" value="InterPro"/>
</dbReference>
<dbReference type="Proteomes" id="UP000267368">
    <property type="component" value="Unassembled WGS sequence"/>
</dbReference>
<dbReference type="Pfam" id="PF02609">
    <property type="entry name" value="Exonuc_VII_S"/>
    <property type="match status" value="1"/>
</dbReference>
<keyword evidence="2" id="KW-0963">Cytoplasm</keyword>
<dbReference type="Gene3D" id="1.10.287.1040">
    <property type="entry name" value="Exonuclease VII, small subunit"/>
    <property type="match status" value="1"/>
</dbReference>
<keyword evidence="3" id="KW-0540">Nuclease</keyword>
<keyword evidence="5" id="KW-0269">Exonuclease</keyword>
<dbReference type="EMBL" id="QICB01000003">
    <property type="protein sequence ID" value="RNL19757.1"/>
    <property type="molecule type" value="Genomic_DNA"/>
</dbReference>
<dbReference type="InterPro" id="IPR037004">
    <property type="entry name" value="Exonuc_VII_ssu_sf"/>
</dbReference>
<comment type="caution">
    <text evidence="6">The sequence shown here is derived from an EMBL/GenBank/DDBJ whole genome shotgun (WGS) entry which is preliminary data.</text>
</comment>
<dbReference type="RefSeq" id="WP_123198081.1">
    <property type="nucleotide sequence ID" value="NZ_QICB01000003.1"/>
</dbReference>
<evidence type="ECO:0000256" key="3">
    <source>
        <dbReference type="ARBA" id="ARBA00022722"/>
    </source>
</evidence>
<dbReference type="SUPFAM" id="SSF116842">
    <property type="entry name" value="XseB-like"/>
    <property type="match status" value="1"/>
</dbReference>
<comment type="similarity">
    <text evidence="1">Belongs to the XseB family.</text>
</comment>
<dbReference type="AlphaFoldDB" id="A0A3N0AER5"/>
<name>A0A3N0AER5_9ACTN</name>
<evidence type="ECO:0000256" key="1">
    <source>
        <dbReference type="ARBA" id="ARBA00009998"/>
    </source>
</evidence>
<evidence type="ECO:0000256" key="4">
    <source>
        <dbReference type="ARBA" id="ARBA00022801"/>
    </source>
</evidence>
<evidence type="ECO:0000313" key="6">
    <source>
        <dbReference type="EMBL" id="RNL19757.1"/>
    </source>
</evidence>
<accession>A0A3N0AER5</accession>
<reference evidence="7" key="1">
    <citation type="submission" date="2018-05" db="EMBL/GenBank/DDBJ databases">
        <title>Genome Sequencing of selected type strains of the family Eggerthellaceae.</title>
        <authorList>
            <person name="Danylec N."/>
            <person name="Stoll D.A."/>
            <person name="Doetsch A."/>
            <person name="Huch M."/>
        </authorList>
    </citation>
    <scope>NUCLEOTIDE SEQUENCE [LARGE SCALE GENOMIC DNA]</scope>
    <source>
        <strain evidence="7">DSM 17537</strain>
    </source>
</reference>
<keyword evidence="7" id="KW-1185">Reference proteome</keyword>
<proteinExistence type="inferred from homology"/>
<keyword evidence="4" id="KW-0378">Hydrolase</keyword>
<evidence type="ECO:0000256" key="5">
    <source>
        <dbReference type="ARBA" id="ARBA00022839"/>
    </source>
</evidence>
<evidence type="ECO:0000313" key="7">
    <source>
        <dbReference type="Proteomes" id="UP000267368"/>
    </source>
</evidence>
<organism evidence="6 7">
    <name type="scientific">Slackia faecicanis</name>
    <dbReference type="NCBI Taxonomy" id="255723"/>
    <lineage>
        <taxon>Bacteria</taxon>
        <taxon>Bacillati</taxon>
        <taxon>Actinomycetota</taxon>
        <taxon>Coriobacteriia</taxon>
        <taxon>Eggerthellales</taxon>
        <taxon>Eggerthellaceae</taxon>
        <taxon>Slackia</taxon>
    </lineage>
</organism>
<dbReference type="InterPro" id="IPR003761">
    <property type="entry name" value="Exonuc_VII_S"/>
</dbReference>
<protein>
    <submittedName>
        <fullName evidence="6">Uncharacterized protein</fullName>
    </submittedName>
</protein>
<gene>
    <name evidence="6" type="ORF">DMP07_05080</name>
</gene>